<comment type="caution">
    <text evidence="15">The sequence shown here is derived from an EMBL/GenBank/DDBJ whole genome shotgun (WGS) entry which is preliminary data.</text>
</comment>
<evidence type="ECO:0000256" key="2">
    <source>
        <dbReference type="ARBA" id="ARBA00006485"/>
    </source>
</evidence>
<sequence length="559" mass="62596">MQPKRSAEEALAESAPATPGTNPGTPSLKKLSIPKLTKLRAFEGCSNLKDYEMQEKIGEGTFGIVHRACHRKTKQVVALKRILMHNEKDGFPITALREIRILKMLNHPNVVPLTDMTVERGDKSKKKRGAIYMVTPYMDHDLSGLLENPKVQFTPAQIKCYMQQLLEGTGYLHSMHILHRDMKAANLLINNQGILQIADFGLARLYEDEPAPDSDMPKRQYTNCVVTRWYRPPELLLGERCYTPAIDLWGVGCVMGEIYLGKPMFQGRTDVDQLDLIFRLCGGPTESSMPGWTNLPGCEGVKSFAVPPRILEKEYAVHGIEMANLLGSLLTLNPSKRPTATQALQAKYFSCEPLPAEAVDLPTYESSHELDKSGYAAAAAAAKAPAAAGEMAKGGNGNLAINKDAGVPSTSWADNGRPQGNGAPERGPQRVQGHQRDVPARRQVSQGHGSTERDRWPERGQANSGDRDRWTKGDRDRRGPRDRYDNGRNGRDHDRFRDQNRGMDRGRSHDRDRYDRSRERLPEGDHDRPDAGPRDPRDTREPRREYRNLLLARSGQRDV</sequence>
<feature type="region of interest" description="Disordered" evidence="13">
    <location>
        <begin position="1"/>
        <end position="30"/>
    </location>
</feature>
<comment type="catalytic activity">
    <reaction evidence="10">
        <text>L-seryl-[protein] + ATP = O-phospho-L-seryl-[protein] + ADP + H(+)</text>
        <dbReference type="Rhea" id="RHEA:17989"/>
        <dbReference type="Rhea" id="RHEA-COMP:9863"/>
        <dbReference type="Rhea" id="RHEA-COMP:11604"/>
        <dbReference type="ChEBI" id="CHEBI:15378"/>
        <dbReference type="ChEBI" id="CHEBI:29999"/>
        <dbReference type="ChEBI" id="CHEBI:30616"/>
        <dbReference type="ChEBI" id="CHEBI:83421"/>
        <dbReference type="ChEBI" id="CHEBI:456216"/>
        <dbReference type="EC" id="2.7.11.22"/>
    </reaction>
</comment>
<dbReference type="GO" id="GO:0004693">
    <property type="term" value="F:cyclin-dependent protein serine/threonine kinase activity"/>
    <property type="evidence" value="ECO:0007669"/>
    <property type="project" value="UniProtKB-EC"/>
</dbReference>
<proteinExistence type="inferred from homology"/>
<dbReference type="InterPro" id="IPR008271">
    <property type="entry name" value="Ser/Thr_kinase_AS"/>
</dbReference>
<dbReference type="FunFam" id="1.10.510.10:FF:000562">
    <property type="entry name" value="Serine/threonine-protein kinase bur1"/>
    <property type="match status" value="1"/>
</dbReference>
<keyword evidence="6 15" id="KW-0418">Kinase</keyword>
<dbReference type="PROSITE" id="PS50011">
    <property type="entry name" value="PROTEIN_KINASE_DOM"/>
    <property type="match status" value="1"/>
</dbReference>
<feature type="domain" description="Protein kinase" evidence="14">
    <location>
        <begin position="51"/>
        <end position="349"/>
    </location>
</feature>
<dbReference type="GO" id="GO:0008353">
    <property type="term" value="F:RNA polymerase II CTD heptapeptide repeat kinase activity"/>
    <property type="evidence" value="ECO:0007669"/>
    <property type="project" value="UniProtKB-EC"/>
</dbReference>
<keyword evidence="4" id="KW-0808">Transferase</keyword>
<evidence type="ECO:0000256" key="6">
    <source>
        <dbReference type="ARBA" id="ARBA00022777"/>
    </source>
</evidence>
<name>A0A1Y2FCE6_PROLT</name>
<dbReference type="InterPro" id="IPR000719">
    <property type="entry name" value="Prot_kinase_dom"/>
</dbReference>
<evidence type="ECO:0000256" key="4">
    <source>
        <dbReference type="ARBA" id="ARBA00022679"/>
    </source>
</evidence>
<dbReference type="OMA" id="MAVEHHA"/>
<gene>
    <name evidence="15" type="ORF">BCR37DRAFT_380497</name>
</gene>
<evidence type="ECO:0000256" key="8">
    <source>
        <dbReference type="ARBA" id="ARBA00023242"/>
    </source>
</evidence>
<dbReference type="RefSeq" id="XP_040724974.1">
    <property type="nucleotide sequence ID" value="XM_040869506.1"/>
</dbReference>
<dbReference type="CDD" id="cd07866">
    <property type="entry name" value="STKc_BUR1"/>
    <property type="match status" value="1"/>
</dbReference>
<evidence type="ECO:0000256" key="5">
    <source>
        <dbReference type="ARBA" id="ARBA00022741"/>
    </source>
</evidence>
<keyword evidence="8" id="KW-0539">Nucleus</keyword>
<comment type="similarity">
    <text evidence="2">Belongs to the protein kinase superfamily. CMGC Ser/Thr protein kinase family. CDC2/CDKX subfamily.</text>
</comment>
<evidence type="ECO:0000256" key="3">
    <source>
        <dbReference type="ARBA" id="ARBA00022527"/>
    </source>
</evidence>
<dbReference type="Gene3D" id="1.10.510.10">
    <property type="entry name" value="Transferase(Phosphotransferase) domain 1"/>
    <property type="match status" value="1"/>
</dbReference>
<dbReference type="PROSITE" id="PS00108">
    <property type="entry name" value="PROTEIN_KINASE_ST"/>
    <property type="match status" value="1"/>
</dbReference>
<feature type="compositionally biased region" description="Basic and acidic residues" evidence="13">
    <location>
        <begin position="465"/>
        <end position="547"/>
    </location>
</feature>
<dbReference type="PANTHER" id="PTHR24056:SF233">
    <property type="entry name" value="CYCLIN-DEPENDENT KINASE 9"/>
    <property type="match status" value="1"/>
</dbReference>
<keyword evidence="5 12" id="KW-0547">Nucleotide-binding</keyword>
<feature type="region of interest" description="Disordered" evidence="13">
    <location>
        <begin position="400"/>
        <end position="559"/>
    </location>
</feature>
<dbReference type="EMBL" id="MCFI01000011">
    <property type="protein sequence ID" value="ORY81598.1"/>
    <property type="molecule type" value="Genomic_DNA"/>
</dbReference>
<reference evidence="15 16" key="1">
    <citation type="submission" date="2016-07" db="EMBL/GenBank/DDBJ databases">
        <title>Pervasive Adenine N6-methylation of Active Genes in Fungi.</title>
        <authorList>
            <consortium name="DOE Joint Genome Institute"/>
            <person name="Mondo S.J."/>
            <person name="Dannebaum R.O."/>
            <person name="Kuo R.C."/>
            <person name="Labutti K."/>
            <person name="Haridas S."/>
            <person name="Kuo A."/>
            <person name="Salamov A."/>
            <person name="Ahrendt S.R."/>
            <person name="Lipzen A."/>
            <person name="Sullivan W."/>
            <person name="Andreopoulos W.B."/>
            <person name="Clum A."/>
            <person name="Lindquist E."/>
            <person name="Daum C."/>
            <person name="Ramamoorthy G.K."/>
            <person name="Gryganskyi A."/>
            <person name="Culley D."/>
            <person name="Magnuson J.K."/>
            <person name="James T.Y."/>
            <person name="O'Malley M.A."/>
            <person name="Stajich J.E."/>
            <person name="Spatafora J.W."/>
            <person name="Visel A."/>
            <person name="Grigoriev I.V."/>
        </authorList>
    </citation>
    <scope>NUCLEOTIDE SEQUENCE [LARGE SCALE GENOMIC DNA]</scope>
    <source>
        <strain evidence="15 16">12-1054</strain>
    </source>
</reference>
<protein>
    <submittedName>
        <fullName evidence="15">Kinase-like domain-containing protein</fullName>
    </submittedName>
</protein>
<accession>A0A1Y2FCE6</accession>
<evidence type="ECO:0000256" key="7">
    <source>
        <dbReference type="ARBA" id="ARBA00022840"/>
    </source>
</evidence>
<organism evidence="15 16">
    <name type="scientific">Protomyces lactucae-debilis</name>
    <dbReference type="NCBI Taxonomy" id="2754530"/>
    <lineage>
        <taxon>Eukaryota</taxon>
        <taxon>Fungi</taxon>
        <taxon>Dikarya</taxon>
        <taxon>Ascomycota</taxon>
        <taxon>Taphrinomycotina</taxon>
        <taxon>Taphrinomycetes</taxon>
        <taxon>Taphrinales</taxon>
        <taxon>Protomycetaceae</taxon>
        <taxon>Protomyces</taxon>
    </lineage>
</organism>
<dbReference type="SMART" id="SM00220">
    <property type="entry name" value="S_TKc"/>
    <property type="match status" value="1"/>
</dbReference>
<evidence type="ECO:0000256" key="12">
    <source>
        <dbReference type="PROSITE-ProRule" id="PRU10141"/>
    </source>
</evidence>
<comment type="subcellular location">
    <subcellularLocation>
        <location evidence="1">Nucleus</location>
    </subcellularLocation>
</comment>
<dbReference type="InterPro" id="IPR017441">
    <property type="entry name" value="Protein_kinase_ATP_BS"/>
</dbReference>
<dbReference type="GO" id="GO:0005524">
    <property type="term" value="F:ATP binding"/>
    <property type="evidence" value="ECO:0007669"/>
    <property type="project" value="UniProtKB-UniRule"/>
</dbReference>
<keyword evidence="3" id="KW-0723">Serine/threonine-protein kinase</keyword>
<dbReference type="STRING" id="56484.A0A1Y2FCE6"/>
<evidence type="ECO:0000259" key="14">
    <source>
        <dbReference type="PROSITE" id="PS50011"/>
    </source>
</evidence>
<dbReference type="SUPFAM" id="SSF56112">
    <property type="entry name" value="Protein kinase-like (PK-like)"/>
    <property type="match status" value="1"/>
</dbReference>
<dbReference type="AlphaFoldDB" id="A0A1Y2FCE6"/>
<evidence type="ECO:0000256" key="13">
    <source>
        <dbReference type="SAM" id="MobiDB-lite"/>
    </source>
</evidence>
<evidence type="ECO:0000313" key="16">
    <source>
        <dbReference type="Proteomes" id="UP000193685"/>
    </source>
</evidence>
<dbReference type="GO" id="GO:0005634">
    <property type="term" value="C:nucleus"/>
    <property type="evidence" value="ECO:0007669"/>
    <property type="project" value="UniProtKB-SubCell"/>
</dbReference>
<keyword evidence="7 12" id="KW-0067">ATP-binding</keyword>
<evidence type="ECO:0000256" key="10">
    <source>
        <dbReference type="ARBA" id="ARBA00048367"/>
    </source>
</evidence>
<evidence type="ECO:0000256" key="1">
    <source>
        <dbReference type="ARBA" id="ARBA00004123"/>
    </source>
</evidence>
<feature type="binding site" evidence="12">
    <location>
        <position position="80"/>
    </location>
    <ligand>
        <name>ATP</name>
        <dbReference type="ChEBI" id="CHEBI:30616"/>
    </ligand>
</feature>
<dbReference type="GeneID" id="63786105"/>
<comment type="catalytic activity">
    <reaction evidence="9">
        <text>L-threonyl-[protein] + ATP = O-phospho-L-threonyl-[protein] + ADP + H(+)</text>
        <dbReference type="Rhea" id="RHEA:46608"/>
        <dbReference type="Rhea" id="RHEA-COMP:11060"/>
        <dbReference type="Rhea" id="RHEA-COMP:11605"/>
        <dbReference type="ChEBI" id="CHEBI:15378"/>
        <dbReference type="ChEBI" id="CHEBI:30013"/>
        <dbReference type="ChEBI" id="CHEBI:30616"/>
        <dbReference type="ChEBI" id="CHEBI:61977"/>
        <dbReference type="ChEBI" id="CHEBI:456216"/>
        <dbReference type="EC" id="2.7.11.22"/>
    </reaction>
</comment>
<evidence type="ECO:0000256" key="11">
    <source>
        <dbReference type="ARBA" id="ARBA00049280"/>
    </source>
</evidence>
<comment type="catalytic activity">
    <reaction evidence="11">
        <text>[DNA-directed RNA polymerase] + ATP = phospho-[DNA-directed RNA polymerase] + ADP + H(+)</text>
        <dbReference type="Rhea" id="RHEA:10216"/>
        <dbReference type="Rhea" id="RHEA-COMP:11321"/>
        <dbReference type="Rhea" id="RHEA-COMP:11322"/>
        <dbReference type="ChEBI" id="CHEBI:15378"/>
        <dbReference type="ChEBI" id="CHEBI:30616"/>
        <dbReference type="ChEBI" id="CHEBI:43176"/>
        <dbReference type="ChEBI" id="CHEBI:68546"/>
        <dbReference type="ChEBI" id="CHEBI:456216"/>
        <dbReference type="EC" id="2.7.11.23"/>
    </reaction>
</comment>
<dbReference type="FunFam" id="3.30.200.20:FF:000514">
    <property type="entry name" value="Serine/threonine-protein kinase BUR1"/>
    <property type="match status" value="1"/>
</dbReference>
<dbReference type="PROSITE" id="PS00107">
    <property type="entry name" value="PROTEIN_KINASE_ATP"/>
    <property type="match status" value="1"/>
</dbReference>
<dbReference type="Pfam" id="PF00069">
    <property type="entry name" value="Pkinase"/>
    <property type="match status" value="1"/>
</dbReference>
<dbReference type="InterPro" id="IPR011009">
    <property type="entry name" value="Kinase-like_dom_sf"/>
</dbReference>
<dbReference type="PANTHER" id="PTHR24056">
    <property type="entry name" value="CELL DIVISION PROTEIN KINASE"/>
    <property type="match status" value="1"/>
</dbReference>
<feature type="compositionally biased region" description="Low complexity" evidence="13">
    <location>
        <begin position="12"/>
        <end position="26"/>
    </location>
</feature>
<keyword evidence="16" id="KW-1185">Reference proteome</keyword>
<evidence type="ECO:0000256" key="9">
    <source>
        <dbReference type="ARBA" id="ARBA00047811"/>
    </source>
</evidence>
<dbReference type="Proteomes" id="UP000193685">
    <property type="component" value="Unassembled WGS sequence"/>
</dbReference>
<dbReference type="Gene3D" id="3.30.200.20">
    <property type="entry name" value="Phosphorylase Kinase, domain 1"/>
    <property type="match status" value="1"/>
</dbReference>
<dbReference type="InterPro" id="IPR050108">
    <property type="entry name" value="CDK"/>
</dbReference>
<dbReference type="OrthoDB" id="28397at2759"/>
<evidence type="ECO:0000313" key="15">
    <source>
        <dbReference type="EMBL" id="ORY81598.1"/>
    </source>
</evidence>